<feature type="transmembrane region" description="Helical" evidence="1">
    <location>
        <begin position="456"/>
        <end position="474"/>
    </location>
</feature>
<dbReference type="Pfam" id="PF13620">
    <property type="entry name" value="CarboxypepD_reg"/>
    <property type="match status" value="1"/>
</dbReference>
<sequence>MYNKVYTLKVINLIIMKWKILILAFISFFIVGNVGAQTLQENVDQCLRQVDLDYIEKNLSYKQYVLNYQKCYADNQAESLMPENLKIDYTNYDFSLAECQINASNLLNDEVKQCNDDLFLKFEVGELTLEQYTAQVQECSKGKLIDKYNGRVSACYTEKDMGWVWEIPALKQSLVDVYSDYQTLAPEKSMQLAECLEKISNENDLDVISADVQNKIAQCFNSVGLIGLGNVYKKTAITIDCAESSLGVESLNDARNLVFSASDEQKTVMEQCILKKTAPIITGIAVVNIPFVAGGMQTLIYFQFLFVQIFLLFRKKKGADFGKVYDSFTGRPIDLAVLRLFHRVKNKVVSTFVTGKHGKYLFLPEIGKYIVEVRRDGFSFPSNLVRKNSKEYFGGEFEIKTDVDVVGKDVPLDPEIKDVSVRKWNWKNRKYRFATGVAFLAPLYSVGSLIFVQKWWLVALLFVNLAMFFLYWRLGKKKKEPKFGVVRDRNGKVIKNVIVSLFEKKYNKRLAYAVTDSFGRYFFPAVAGEYLVVAEKKNYIIVKKDVVVSEKQVESMNIKVDVVMSKK</sequence>
<feature type="transmembrane region" description="Helical" evidence="1">
    <location>
        <begin position="431"/>
        <end position="450"/>
    </location>
</feature>
<reference evidence="2 3" key="1">
    <citation type="journal article" date="2016" name="Nat. Commun.">
        <title>Thousands of microbial genomes shed light on interconnected biogeochemical processes in an aquifer system.</title>
        <authorList>
            <person name="Anantharaman K."/>
            <person name="Brown C.T."/>
            <person name="Hug L.A."/>
            <person name="Sharon I."/>
            <person name="Castelle C.J."/>
            <person name="Probst A.J."/>
            <person name="Thomas B.C."/>
            <person name="Singh A."/>
            <person name="Wilkins M.J."/>
            <person name="Karaoz U."/>
            <person name="Brodie E.L."/>
            <person name="Williams K.H."/>
            <person name="Hubbard S.S."/>
            <person name="Banfield J.F."/>
        </authorList>
    </citation>
    <scope>NUCLEOTIDE SEQUENCE [LARGE SCALE GENOMIC DNA]</scope>
</reference>
<proteinExistence type="predicted"/>
<dbReference type="Proteomes" id="UP000179001">
    <property type="component" value="Unassembled WGS sequence"/>
</dbReference>
<dbReference type="Gene3D" id="2.60.40.1120">
    <property type="entry name" value="Carboxypeptidase-like, regulatory domain"/>
    <property type="match status" value="1"/>
</dbReference>
<comment type="caution">
    <text evidence="2">The sequence shown here is derived from an EMBL/GenBank/DDBJ whole genome shotgun (WGS) entry which is preliminary data.</text>
</comment>
<dbReference type="InterPro" id="IPR008969">
    <property type="entry name" value="CarboxyPept-like_regulatory"/>
</dbReference>
<evidence type="ECO:0008006" key="4">
    <source>
        <dbReference type="Google" id="ProtNLM"/>
    </source>
</evidence>
<dbReference type="AlphaFoldDB" id="A0A1F5T3I2"/>
<dbReference type="SUPFAM" id="SSF49464">
    <property type="entry name" value="Carboxypeptidase regulatory domain-like"/>
    <property type="match status" value="2"/>
</dbReference>
<evidence type="ECO:0000313" key="2">
    <source>
        <dbReference type="EMBL" id="OGF33524.1"/>
    </source>
</evidence>
<organism evidence="2 3">
    <name type="scientific">Candidatus Falkowbacteria bacterium RIFOXYC2_FULL_36_12</name>
    <dbReference type="NCBI Taxonomy" id="1798002"/>
    <lineage>
        <taxon>Bacteria</taxon>
        <taxon>Candidatus Falkowiibacteriota</taxon>
    </lineage>
</organism>
<dbReference type="EMBL" id="MFGJ01000001">
    <property type="protein sequence ID" value="OGF33524.1"/>
    <property type="molecule type" value="Genomic_DNA"/>
</dbReference>
<evidence type="ECO:0000256" key="1">
    <source>
        <dbReference type="SAM" id="Phobius"/>
    </source>
</evidence>
<accession>A0A1F5T3I2</accession>
<gene>
    <name evidence="2" type="ORF">A2478_02475</name>
</gene>
<evidence type="ECO:0000313" key="3">
    <source>
        <dbReference type="Proteomes" id="UP000179001"/>
    </source>
</evidence>
<keyword evidence="1" id="KW-0812">Transmembrane</keyword>
<keyword evidence="1" id="KW-1133">Transmembrane helix</keyword>
<protein>
    <recommendedName>
        <fullName evidence="4">Carboxypeptidase regulatory-like domain-containing protein</fullName>
    </recommendedName>
</protein>
<keyword evidence="1" id="KW-0472">Membrane</keyword>
<feature type="transmembrane region" description="Helical" evidence="1">
    <location>
        <begin position="291"/>
        <end position="313"/>
    </location>
</feature>
<name>A0A1F5T3I2_9BACT</name>